<reference evidence="2 3" key="1">
    <citation type="journal article" date="2015" name="Genome Announc.">
        <title>Expanding the biotechnology potential of lactobacilli through comparative genomics of 213 strains and associated genera.</title>
        <authorList>
            <person name="Sun Z."/>
            <person name="Harris H.M."/>
            <person name="McCann A."/>
            <person name="Guo C."/>
            <person name="Argimon S."/>
            <person name="Zhang W."/>
            <person name="Yang X."/>
            <person name="Jeffery I.B."/>
            <person name="Cooney J.C."/>
            <person name="Kagawa T.F."/>
            <person name="Liu W."/>
            <person name="Song Y."/>
            <person name="Salvetti E."/>
            <person name="Wrobel A."/>
            <person name="Rasinkangas P."/>
            <person name="Parkhill J."/>
            <person name="Rea M.C."/>
            <person name="O'Sullivan O."/>
            <person name="Ritari J."/>
            <person name="Douillard F.P."/>
            <person name="Paul Ross R."/>
            <person name="Yang R."/>
            <person name="Briner A.E."/>
            <person name="Felis G.E."/>
            <person name="de Vos W.M."/>
            <person name="Barrangou R."/>
            <person name="Klaenhammer T.R."/>
            <person name="Caufield P.W."/>
            <person name="Cui Y."/>
            <person name="Zhang H."/>
            <person name="O'Toole P.W."/>
        </authorList>
    </citation>
    <scope>NUCLEOTIDE SEQUENCE [LARGE SCALE GENOMIC DNA]</scope>
    <source>
        <strain evidence="2 3">DSM 18001</strain>
    </source>
</reference>
<dbReference type="PATRIC" id="fig|331679.3.peg.214"/>
<dbReference type="SUPFAM" id="SSF53474">
    <property type="entry name" value="alpha/beta-Hydrolases"/>
    <property type="match status" value="1"/>
</dbReference>
<organism evidence="2 3">
    <name type="scientific">Pediococcus stilesii</name>
    <dbReference type="NCBI Taxonomy" id="331679"/>
    <lineage>
        <taxon>Bacteria</taxon>
        <taxon>Bacillati</taxon>
        <taxon>Bacillota</taxon>
        <taxon>Bacilli</taxon>
        <taxon>Lactobacillales</taxon>
        <taxon>Lactobacillaceae</taxon>
        <taxon>Pediococcus</taxon>
    </lineage>
</organism>
<dbReference type="InterPro" id="IPR029058">
    <property type="entry name" value="AB_hydrolase_fold"/>
</dbReference>
<feature type="compositionally biased region" description="Polar residues" evidence="1">
    <location>
        <begin position="271"/>
        <end position="284"/>
    </location>
</feature>
<feature type="region of interest" description="Disordered" evidence="1">
    <location>
        <begin position="271"/>
        <end position="291"/>
    </location>
</feature>
<dbReference type="Proteomes" id="UP000051859">
    <property type="component" value="Unassembled WGS sequence"/>
</dbReference>
<accession>A0A0R2KWQ3</accession>
<dbReference type="EMBL" id="JQBX01000010">
    <property type="protein sequence ID" value="KRN93808.1"/>
    <property type="molecule type" value="Genomic_DNA"/>
</dbReference>
<dbReference type="STRING" id="331679.IV81_GL000210"/>
<gene>
    <name evidence="2" type="ORF">IV81_GL000210</name>
</gene>
<proteinExistence type="predicted"/>
<sequence length="291" mass="32839">MKKIKRLLFGAIFIALVILLIPTNTWIKSNVKNQELRHNTRMVPIFWVPGSSATVNRFDGVFKTINSEAKSKHSILKVKVMKDNTLKYSGSIRPGDQQPFIVVGFEDNSDGYETIKKEAKWFNIAFNDLDEKYQFGKFEGVGHSNGGLVLSFFLEDYNDSNQNQMTKLMTLGSPYNSYETSTSTKTQMLTDLIDSRKNIDSNLIVYSVLGTENYSNDGIVPEESVQAGKYVFQKQVKQYTQLTVTGVNAQHSDLPSNSQVIDLIEKNIIDSSSKTNKNRPNNAQDVKHKDS</sequence>
<dbReference type="Pfam" id="PF06028">
    <property type="entry name" value="DUF915"/>
    <property type="match status" value="1"/>
</dbReference>
<protein>
    <recommendedName>
        <fullName evidence="4">Alpha/beta hydrolase</fullName>
    </recommendedName>
</protein>
<keyword evidence="3" id="KW-1185">Reference proteome</keyword>
<dbReference type="Gene3D" id="3.40.50.1820">
    <property type="entry name" value="alpha/beta hydrolase"/>
    <property type="match status" value="1"/>
</dbReference>
<evidence type="ECO:0000313" key="3">
    <source>
        <dbReference type="Proteomes" id="UP000051859"/>
    </source>
</evidence>
<dbReference type="InterPro" id="IPR010315">
    <property type="entry name" value="DUF915_hydro-like"/>
</dbReference>
<dbReference type="AlphaFoldDB" id="A0A0R2KWQ3"/>
<evidence type="ECO:0000313" key="2">
    <source>
        <dbReference type="EMBL" id="KRN93808.1"/>
    </source>
</evidence>
<evidence type="ECO:0000256" key="1">
    <source>
        <dbReference type="SAM" id="MobiDB-lite"/>
    </source>
</evidence>
<evidence type="ECO:0008006" key="4">
    <source>
        <dbReference type="Google" id="ProtNLM"/>
    </source>
</evidence>
<comment type="caution">
    <text evidence="2">The sequence shown here is derived from an EMBL/GenBank/DDBJ whole genome shotgun (WGS) entry which is preliminary data.</text>
</comment>
<dbReference type="RefSeq" id="WP_057802861.1">
    <property type="nucleotide sequence ID" value="NZ_JQBX01000010.1"/>
</dbReference>
<name>A0A0R2KWQ3_9LACO</name>